<evidence type="ECO:0000256" key="9">
    <source>
        <dbReference type="SAM" id="MobiDB-lite"/>
    </source>
</evidence>
<keyword evidence="5 8" id="KW-0418">Kinase</keyword>
<dbReference type="FunFam" id="1.10.510.10:FF:000571">
    <property type="entry name" value="Maternal embryonic leucine zipper kinase"/>
    <property type="match status" value="1"/>
</dbReference>
<dbReference type="Proteomes" id="UP001620626">
    <property type="component" value="Unassembled WGS sequence"/>
</dbReference>
<dbReference type="InterPro" id="IPR011009">
    <property type="entry name" value="Kinase-like_dom_sf"/>
</dbReference>
<comment type="cofactor">
    <cofactor evidence="1">
        <name>Mg(2+)</name>
        <dbReference type="ChEBI" id="CHEBI:18420"/>
    </cofactor>
</comment>
<evidence type="ECO:0000259" key="11">
    <source>
        <dbReference type="PROSITE" id="PS50078"/>
    </source>
</evidence>
<dbReference type="InterPro" id="IPR000959">
    <property type="entry name" value="POLO_box_dom"/>
</dbReference>
<accession>A0ABD2LMR4</accession>
<dbReference type="GO" id="GO:0004674">
    <property type="term" value="F:protein serine/threonine kinase activity"/>
    <property type="evidence" value="ECO:0007669"/>
    <property type="project" value="UniProtKB-KW"/>
</dbReference>
<dbReference type="Pfam" id="PF00069">
    <property type="entry name" value="Pkinase"/>
    <property type="match status" value="1"/>
</dbReference>
<dbReference type="PROSITE" id="PS00107">
    <property type="entry name" value="PROTEIN_KINASE_ATP"/>
    <property type="match status" value="1"/>
</dbReference>
<feature type="domain" description="POLO box" evidence="11">
    <location>
        <begin position="402"/>
        <end position="484"/>
    </location>
</feature>
<keyword evidence="4 7" id="KW-0547">Nucleotide-binding</keyword>
<dbReference type="EC" id="2.7.11.21" evidence="8"/>
<feature type="binding site" evidence="7">
    <location>
        <position position="68"/>
    </location>
    <ligand>
        <name>ATP</name>
        <dbReference type="ChEBI" id="CHEBI:30616"/>
    </ligand>
</feature>
<dbReference type="InterPro" id="IPR017441">
    <property type="entry name" value="Protein_kinase_ATP_BS"/>
</dbReference>
<dbReference type="PANTHER" id="PTHR24345">
    <property type="entry name" value="SERINE/THREONINE-PROTEIN KINASE PLK"/>
    <property type="match status" value="1"/>
</dbReference>
<dbReference type="Gene3D" id="3.30.200.20">
    <property type="entry name" value="Phosphorylase Kinase, domain 1"/>
    <property type="match status" value="1"/>
</dbReference>
<comment type="catalytic activity">
    <reaction evidence="8">
        <text>L-threonyl-[protein] + ATP = O-phospho-L-threonyl-[protein] + ADP + H(+)</text>
        <dbReference type="Rhea" id="RHEA:46608"/>
        <dbReference type="Rhea" id="RHEA-COMP:11060"/>
        <dbReference type="Rhea" id="RHEA-COMP:11605"/>
        <dbReference type="ChEBI" id="CHEBI:15378"/>
        <dbReference type="ChEBI" id="CHEBI:30013"/>
        <dbReference type="ChEBI" id="CHEBI:30616"/>
        <dbReference type="ChEBI" id="CHEBI:61977"/>
        <dbReference type="ChEBI" id="CHEBI:456216"/>
        <dbReference type="EC" id="2.7.11.21"/>
    </reaction>
</comment>
<keyword evidence="13" id="KW-1185">Reference proteome</keyword>
<dbReference type="SUPFAM" id="SSF56112">
    <property type="entry name" value="Protein kinase-like (PK-like)"/>
    <property type="match status" value="1"/>
</dbReference>
<evidence type="ECO:0000256" key="3">
    <source>
        <dbReference type="ARBA" id="ARBA00022679"/>
    </source>
</evidence>
<evidence type="ECO:0000256" key="6">
    <source>
        <dbReference type="ARBA" id="ARBA00022840"/>
    </source>
</evidence>
<evidence type="ECO:0000256" key="7">
    <source>
        <dbReference type="PROSITE-ProRule" id="PRU10141"/>
    </source>
</evidence>
<evidence type="ECO:0000256" key="8">
    <source>
        <dbReference type="RuleBase" id="RU361162"/>
    </source>
</evidence>
<dbReference type="PROSITE" id="PS50078">
    <property type="entry name" value="POLO_BOX"/>
    <property type="match status" value="1"/>
</dbReference>
<name>A0ABD2LMR4_9BILA</name>
<organism evidence="12 13">
    <name type="scientific">Heterodera trifolii</name>
    <dbReference type="NCBI Taxonomy" id="157864"/>
    <lineage>
        <taxon>Eukaryota</taxon>
        <taxon>Metazoa</taxon>
        <taxon>Ecdysozoa</taxon>
        <taxon>Nematoda</taxon>
        <taxon>Chromadorea</taxon>
        <taxon>Rhabditida</taxon>
        <taxon>Tylenchina</taxon>
        <taxon>Tylenchomorpha</taxon>
        <taxon>Tylenchoidea</taxon>
        <taxon>Heteroderidae</taxon>
        <taxon>Heteroderinae</taxon>
        <taxon>Heterodera</taxon>
    </lineage>
</organism>
<dbReference type="InterPro" id="IPR000719">
    <property type="entry name" value="Prot_kinase_dom"/>
</dbReference>
<feature type="domain" description="Protein kinase" evidence="10">
    <location>
        <begin position="41"/>
        <end position="299"/>
    </location>
</feature>
<dbReference type="InterPro" id="IPR036947">
    <property type="entry name" value="POLO_box_dom_sf"/>
</dbReference>
<dbReference type="CDD" id="cd13118">
    <property type="entry name" value="POLO_box_1"/>
    <property type="match status" value="1"/>
</dbReference>
<keyword evidence="3 8" id="KW-0808">Transferase</keyword>
<dbReference type="PROSITE" id="PS50011">
    <property type="entry name" value="PROTEIN_KINASE_DOM"/>
    <property type="match status" value="1"/>
</dbReference>
<evidence type="ECO:0000259" key="10">
    <source>
        <dbReference type="PROSITE" id="PS50011"/>
    </source>
</evidence>
<evidence type="ECO:0000313" key="13">
    <source>
        <dbReference type="Proteomes" id="UP001620626"/>
    </source>
</evidence>
<dbReference type="PROSITE" id="PS00108">
    <property type="entry name" value="PROTEIN_KINASE_ST"/>
    <property type="match status" value="1"/>
</dbReference>
<feature type="region of interest" description="Disordered" evidence="9">
    <location>
        <begin position="334"/>
        <end position="355"/>
    </location>
</feature>
<dbReference type="SUPFAM" id="SSF82615">
    <property type="entry name" value="Polo-box domain"/>
    <property type="match status" value="1"/>
</dbReference>
<dbReference type="AlphaFoldDB" id="A0ABD2LMR4"/>
<dbReference type="Gene3D" id="1.10.510.10">
    <property type="entry name" value="Transferase(Phosphotransferase) domain 1"/>
    <property type="match status" value="1"/>
</dbReference>
<comment type="similarity">
    <text evidence="8">Belongs to the protein kinase superfamily. Ser/Thr protein kinase family. CDC5/Polo subfamily.</text>
</comment>
<dbReference type="SMART" id="SM00220">
    <property type="entry name" value="S_TKc"/>
    <property type="match status" value="1"/>
</dbReference>
<dbReference type="EMBL" id="JBICBT010000362">
    <property type="protein sequence ID" value="KAL3115960.1"/>
    <property type="molecule type" value="Genomic_DNA"/>
</dbReference>
<comment type="caution">
    <text evidence="12">The sequence shown here is derived from an EMBL/GenBank/DDBJ whole genome shotgun (WGS) entry which is preliminary data.</text>
</comment>
<dbReference type="InterPro" id="IPR033701">
    <property type="entry name" value="POLO_box_1"/>
</dbReference>
<dbReference type="Gene3D" id="3.30.1120.30">
    <property type="entry name" value="POLO box domain"/>
    <property type="match status" value="1"/>
</dbReference>
<dbReference type="GO" id="GO:0005524">
    <property type="term" value="F:ATP binding"/>
    <property type="evidence" value="ECO:0007669"/>
    <property type="project" value="UniProtKB-UniRule"/>
</dbReference>
<gene>
    <name evidence="12" type="ORF">niasHT_007260</name>
</gene>
<evidence type="ECO:0000256" key="1">
    <source>
        <dbReference type="ARBA" id="ARBA00001946"/>
    </source>
</evidence>
<keyword evidence="2 8" id="KW-0723">Serine/threonine-protein kinase</keyword>
<protein>
    <recommendedName>
        <fullName evidence="8">Serine/threonine-protein kinase PLK</fullName>
        <ecNumber evidence="8">2.7.11.21</ecNumber>
    </recommendedName>
    <alternativeName>
        <fullName evidence="8">Polo-like kinase</fullName>
    </alternativeName>
</protein>
<dbReference type="PANTHER" id="PTHR24345:SF0">
    <property type="entry name" value="CELL CYCLE SERINE_THREONINE-PROTEIN KINASE CDC5_MSD2"/>
    <property type="match status" value="1"/>
</dbReference>
<dbReference type="FunFam" id="3.30.200.20:FF:000042">
    <property type="entry name" value="Aurora kinase A"/>
    <property type="match status" value="1"/>
</dbReference>
<sequence>MNVHPCFKSTLCGDSRVNSVPSLNNSGPARWVHDSRTGEDYLIGHLLGRGGFAKCFLAYNNRQNFALKVISRRSLKSRSQIAKIRKEIYTHYSLRHANIVALYNTFEDCENIYMLLEYCPMTLAQHIDSFSSQERFLLEHDAVVLMRQLLLAVRYLHNDCGLLHRDIKPGNILLSSQMTVKLADFGFCCSIREMEMRRHHTVCGTPNYVPAEVIDKKGHSVHSESWAVACTFFSMLFGYPPFHSSNLESTYSRIRRCDYSFPVRSPPLSKSAFDLIKRTLIREPKQRLTIGEMLAHSSLNPPNLNRSFIDGNNLQQLFLKKCFMSTIYHISEDSVSKSSSPPKQPPSAHDSGMGSDELSGGWVGRFMCQTLDKYINSMTMLMSPFSSLSIVPVLPASLPASSVCKWVDFTNKHGFGVTFRDGTRSLLFNDQSSLSTSYCQQYFTYRAQKFVGNFVEWNCDDGCPSNELLKKATIMRSYRGYMDKELRSSVPIQENSSSSLGTALPNSSHSQNQFNLLHIVDFHRFPDALILFTSDGTCQANFHDTRDKMLIYSGTASQQIQADGVPVDSFQLHLITGGDQQIHSFQLVPNSCEFKVALPPLLSERRCARMCAFQRILQNYRHFLLSRTNCNFSTYC</sequence>
<evidence type="ECO:0000313" key="12">
    <source>
        <dbReference type="EMBL" id="KAL3115960.1"/>
    </source>
</evidence>
<evidence type="ECO:0000256" key="4">
    <source>
        <dbReference type="ARBA" id="ARBA00022741"/>
    </source>
</evidence>
<dbReference type="InterPro" id="IPR008271">
    <property type="entry name" value="Ser/Thr_kinase_AS"/>
</dbReference>
<proteinExistence type="inferred from homology"/>
<evidence type="ECO:0000256" key="2">
    <source>
        <dbReference type="ARBA" id="ARBA00022527"/>
    </source>
</evidence>
<evidence type="ECO:0000256" key="5">
    <source>
        <dbReference type="ARBA" id="ARBA00022777"/>
    </source>
</evidence>
<keyword evidence="6 7" id="KW-0067">ATP-binding</keyword>
<reference evidence="12 13" key="1">
    <citation type="submission" date="2024-10" db="EMBL/GenBank/DDBJ databases">
        <authorList>
            <person name="Kim D."/>
        </authorList>
    </citation>
    <scope>NUCLEOTIDE SEQUENCE [LARGE SCALE GENOMIC DNA]</scope>
    <source>
        <strain evidence="12">BH-2024</strain>
    </source>
</reference>